<dbReference type="STRING" id="1545044.SAMN05444276_101669"/>
<accession>A0A1H2SLN3</accession>
<reference evidence="2" key="1">
    <citation type="submission" date="2016-10" db="EMBL/GenBank/DDBJ databases">
        <authorList>
            <person name="Varghese N."/>
            <person name="Submissions S."/>
        </authorList>
    </citation>
    <scope>NUCLEOTIDE SEQUENCE [LARGE SCALE GENOMIC DNA]</scope>
    <source>
        <strain evidence="2">DSM 29303</strain>
    </source>
</reference>
<name>A0A1H2SLN3_9RHOB</name>
<dbReference type="AlphaFoldDB" id="A0A1H2SLN3"/>
<protein>
    <submittedName>
        <fullName evidence="1">Uncharacterized protein</fullName>
    </submittedName>
</protein>
<gene>
    <name evidence="1" type="ORF">SAMN05444276_101669</name>
</gene>
<organism evidence="1 2">
    <name type="scientific">Paracoccus sanguinis</name>
    <dbReference type="NCBI Taxonomy" id="1545044"/>
    <lineage>
        <taxon>Bacteria</taxon>
        <taxon>Pseudomonadati</taxon>
        <taxon>Pseudomonadota</taxon>
        <taxon>Alphaproteobacteria</taxon>
        <taxon>Rhodobacterales</taxon>
        <taxon>Paracoccaceae</taxon>
        <taxon>Paracoccus</taxon>
    </lineage>
</organism>
<dbReference type="Proteomes" id="UP000182944">
    <property type="component" value="Unassembled WGS sequence"/>
</dbReference>
<evidence type="ECO:0000313" key="2">
    <source>
        <dbReference type="Proteomes" id="UP000182944"/>
    </source>
</evidence>
<sequence>MVTHERDEHPGVTPRQFRDLRTGAVRCCATRAAVERFFDNRSPLHFEERQPDEFPGQADVVEQHWGQA</sequence>
<dbReference type="RefSeq" id="WP_036730676.1">
    <property type="nucleotide sequence ID" value="NZ_JRKP01000001.1"/>
</dbReference>
<proteinExistence type="predicted"/>
<dbReference type="EMBL" id="FNNA01000001">
    <property type="protein sequence ID" value="SDW32532.1"/>
    <property type="molecule type" value="Genomic_DNA"/>
</dbReference>
<evidence type="ECO:0000313" key="1">
    <source>
        <dbReference type="EMBL" id="SDW32532.1"/>
    </source>
</evidence>
<keyword evidence="2" id="KW-1185">Reference proteome</keyword>